<evidence type="ECO:0000313" key="9">
    <source>
        <dbReference type="Proteomes" id="UP001595526"/>
    </source>
</evidence>
<dbReference type="NCBIfam" id="TIGR00374">
    <property type="entry name" value="flippase-like domain"/>
    <property type="match status" value="1"/>
</dbReference>
<feature type="transmembrane region" description="Helical" evidence="7">
    <location>
        <begin position="278"/>
        <end position="302"/>
    </location>
</feature>
<evidence type="ECO:0000256" key="4">
    <source>
        <dbReference type="ARBA" id="ARBA00022989"/>
    </source>
</evidence>
<feature type="transmembrane region" description="Helical" evidence="7">
    <location>
        <begin position="151"/>
        <end position="171"/>
    </location>
</feature>
<feature type="transmembrane region" description="Helical" evidence="7">
    <location>
        <begin position="177"/>
        <end position="197"/>
    </location>
</feature>
<feature type="transmembrane region" description="Helical" evidence="7">
    <location>
        <begin position="209"/>
        <end position="229"/>
    </location>
</feature>
<keyword evidence="9" id="KW-1185">Reference proteome</keyword>
<comment type="caution">
    <text evidence="8">The sequence shown here is derived from an EMBL/GenBank/DDBJ whole genome shotgun (WGS) entry which is preliminary data.</text>
</comment>
<keyword evidence="3 7" id="KW-0812">Transmembrane</keyword>
<keyword evidence="5 7" id="KW-0472">Membrane</keyword>
<comment type="subcellular location">
    <subcellularLocation>
        <location evidence="1">Cell membrane</location>
        <topology evidence="1">Multi-pass membrane protein</topology>
    </subcellularLocation>
</comment>
<gene>
    <name evidence="8" type="ORF">ACFOET_02855</name>
</gene>
<feature type="transmembrane region" description="Helical" evidence="7">
    <location>
        <begin position="67"/>
        <end position="87"/>
    </location>
</feature>
<sequence>MSQKRMWRTTKTVLKIGVTAAALYWVFSRVEADYRETAIENINAGSDGYPPSFWQFIKQTILASSPVFLVLAFVAYCCSILIASSRLNGFFKGVGLNLTERYNFKLYLLGLFYNLFLPGGVGGDGYKIYFLRRKFKVKGRKLLSAVFFDRLSGLWALSLITSALVIFIPRLQIPNEVPIIVVVLGSVAYYIIIRRYFSDYSKRFFPAHIKAFCAQSMQVLCAIFLLYALGFEGKFSPYLFMFLLSSLVAVVPFTVGGLGAREMVFVFGATYFDLDKHLALLISLLFYLTSASLAAFGSYFIFHPQGLGEDRLPTTEEAEMDNDDEEDEPNEANSIKNE</sequence>
<evidence type="ECO:0000256" key="2">
    <source>
        <dbReference type="ARBA" id="ARBA00022475"/>
    </source>
</evidence>
<evidence type="ECO:0000256" key="3">
    <source>
        <dbReference type="ARBA" id="ARBA00022692"/>
    </source>
</evidence>
<reference evidence="9" key="1">
    <citation type="journal article" date="2019" name="Int. J. Syst. Evol. Microbiol.">
        <title>The Global Catalogue of Microorganisms (GCM) 10K type strain sequencing project: providing services to taxonomists for standard genome sequencing and annotation.</title>
        <authorList>
            <consortium name="The Broad Institute Genomics Platform"/>
            <consortium name="The Broad Institute Genome Sequencing Center for Infectious Disease"/>
            <person name="Wu L."/>
            <person name="Ma J."/>
        </authorList>
    </citation>
    <scope>NUCLEOTIDE SEQUENCE [LARGE SCALE GENOMIC DNA]</scope>
    <source>
        <strain evidence="9">KCTC 52416</strain>
    </source>
</reference>
<feature type="region of interest" description="Disordered" evidence="6">
    <location>
        <begin position="312"/>
        <end position="338"/>
    </location>
</feature>
<name>A0ABV7JEQ2_9SPHI</name>
<accession>A0ABV7JEQ2</accession>
<evidence type="ECO:0000256" key="1">
    <source>
        <dbReference type="ARBA" id="ARBA00004651"/>
    </source>
</evidence>
<dbReference type="Pfam" id="PF03706">
    <property type="entry name" value="LPG_synthase_TM"/>
    <property type="match status" value="1"/>
</dbReference>
<evidence type="ECO:0000313" key="8">
    <source>
        <dbReference type="EMBL" id="MFC3196546.1"/>
    </source>
</evidence>
<dbReference type="PANTHER" id="PTHR40277:SF1">
    <property type="entry name" value="BLL5419 PROTEIN"/>
    <property type="match status" value="1"/>
</dbReference>
<keyword evidence="4 7" id="KW-1133">Transmembrane helix</keyword>
<proteinExistence type="predicted"/>
<keyword evidence="2" id="KW-1003">Cell membrane</keyword>
<organism evidence="8 9">
    <name type="scientific">Parapedobacter deserti</name>
    <dbReference type="NCBI Taxonomy" id="1912957"/>
    <lineage>
        <taxon>Bacteria</taxon>
        <taxon>Pseudomonadati</taxon>
        <taxon>Bacteroidota</taxon>
        <taxon>Sphingobacteriia</taxon>
        <taxon>Sphingobacteriales</taxon>
        <taxon>Sphingobacteriaceae</taxon>
        <taxon>Parapedobacter</taxon>
    </lineage>
</organism>
<feature type="compositionally biased region" description="Acidic residues" evidence="6">
    <location>
        <begin position="316"/>
        <end position="330"/>
    </location>
</feature>
<dbReference type="Proteomes" id="UP001595526">
    <property type="component" value="Unassembled WGS sequence"/>
</dbReference>
<dbReference type="EMBL" id="JBHRTA010000008">
    <property type="protein sequence ID" value="MFC3196546.1"/>
    <property type="molecule type" value="Genomic_DNA"/>
</dbReference>
<protein>
    <submittedName>
        <fullName evidence="8">YbhN family protein</fullName>
    </submittedName>
</protein>
<dbReference type="PANTHER" id="PTHR40277">
    <property type="entry name" value="BLL5419 PROTEIN"/>
    <property type="match status" value="1"/>
</dbReference>
<dbReference type="RefSeq" id="WP_379019363.1">
    <property type="nucleotide sequence ID" value="NZ_JBHRTA010000008.1"/>
</dbReference>
<feature type="transmembrane region" description="Helical" evidence="7">
    <location>
        <begin position="107"/>
        <end position="130"/>
    </location>
</feature>
<dbReference type="InterPro" id="IPR022791">
    <property type="entry name" value="L-PG_synthase/AglD"/>
</dbReference>
<evidence type="ECO:0000256" key="5">
    <source>
        <dbReference type="ARBA" id="ARBA00023136"/>
    </source>
</evidence>
<evidence type="ECO:0000256" key="7">
    <source>
        <dbReference type="SAM" id="Phobius"/>
    </source>
</evidence>
<feature type="transmembrane region" description="Helical" evidence="7">
    <location>
        <begin position="235"/>
        <end position="258"/>
    </location>
</feature>
<evidence type="ECO:0000256" key="6">
    <source>
        <dbReference type="SAM" id="MobiDB-lite"/>
    </source>
</evidence>